<evidence type="ECO:0000313" key="3">
    <source>
        <dbReference type="Proteomes" id="UP000248349"/>
    </source>
</evidence>
<keyword evidence="1" id="KW-0812">Transmembrane</keyword>
<proteinExistence type="predicted"/>
<keyword evidence="3" id="KW-1185">Reference proteome</keyword>
<organism evidence="2 3">
    <name type="scientific">Aspergillus saccharolyticus JOP 1030-1</name>
    <dbReference type="NCBI Taxonomy" id="1450539"/>
    <lineage>
        <taxon>Eukaryota</taxon>
        <taxon>Fungi</taxon>
        <taxon>Dikarya</taxon>
        <taxon>Ascomycota</taxon>
        <taxon>Pezizomycotina</taxon>
        <taxon>Eurotiomycetes</taxon>
        <taxon>Eurotiomycetidae</taxon>
        <taxon>Eurotiales</taxon>
        <taxon>Aspergillaceae</taxon>
        <taxon>Aspergillus</taxon>
        <taxon>Aspergillus subgen. Circumdati</taxon>
    </lineage>
</organism>
<accession>A0A318ZG05</accession>
<evidence type="ECO:0000313" key="2">
    <source>
        <dbReference type="EMBL" id="PYH46379.1"/>
    </source>
</evidence>
<dbReference type="RefSeq" id="XP_025432361.1">
    <property type="nucleotide sequence ID" value="XM_025570582.1"/>
</dbReference>
<reference evidence="2 3" key="1">
    <citation type="submission" date="2016-12" db="EMBL/GenBank/DDBJ databases">
        <title>The genomes of Aspergillus section Nigri reveals drivers in fungal speciation.</title>
        <authorList>
            <consortium name="DOE Joint Genome Institute"/>
            <person name="Vesth T.C."/>
            <person name="Nybo J."/>
            <person name="Theobald S."/>
            <person name="Brandl J."/>
            <person name="Frisvad J.C."/>
            <person name="Nielsen K.F."/>
            <person name="Lyhne E.K."/>
            <person name="Kogle M.E."/>
            <person name="Kuo A."/>
            <person name="Riley R."/>
            <person name="Clum A."/>
            <person name="Nolan M."/>
            <person name="Lipzen A."/>
            <person name="Salamov A."/>
            <person name="Henrissat B."/>
            <person name="Wiebenga A."/>
            <person name="De Vries R.P."/>
            <person name="Grigoriev I.V."/>
            <person name="Mortensen U.H."/>
            <person name="Andersen M.R."/>
            <person name="Baker S.E."/>
        </authorList>
    </citation>
    <scope>NUCLEOTIDE SEQUENCE [LARGE SCALE GENOMIC DNA]</scope>
    <source>
        <strain evidence="2 3">JOP 1030-1</strain>
    </source>
</reference>
<feature type="transmembrane region" description="Helical" evidence="1">
    <location>
        <begin position="20"/>
        <end position="38"/>
    </location>
</feature>
<dbReference type="GeneID" id="37071810"/>
<protein>
    <submittedName>
        <fullName evidence="2">Uncharacterized protein</fullName>
    </submittedName>
</protein>
<sequence length="64" mass="7133">MTEVSWTGTLGGKRRQTGLFYVHGCTDCLILVLPGVLLPRSMQVCKPEIPSYHLLLLLSGIQYE</sequence>
<keyword evidence="1" id="KW-1133">Transmembrane helix</keyword>
<evidence type="ECO:0000256" key="1">
    <source>
        <dbReference type="SAM" id="Phobius"/>
    </source>
</evidence>
<dbReference type="AlphaFoldDB" id="A0A318ZG05"/>
<name>A0A318ZG05_9EURO</name>
<gene>
    <name evidence="2" type="ORF">BP01DRAFT_14492</name>
</gene>
<keyword evidence="1" id="KW-0472">Membrane</keyword>
<dbReference type="EMBL" id="KZ821227">
    <property type="protein sequence ID" value="PYH46379.1"/>
    <property type="molecule type" value="Genomic_DNA"/>
</dbReference>
<dbReference type="Proteomes" id="UP000248349">
    <property type="component" value="Unassembled WGS sequence"/>
</dbReference>